<proteinExistence type="predicted"/>
<protein>
    <submittedName>
        <fullName evidence="1">Uncharacterized protein</fullName>
    </submittedName>
</protein>
<evidence type="ECO:0000313" key="1">
    <source>
        <dbReference type="Ensembl" id="ENSLLEP00000033039.1"/>
    </source>
</evidence>
<accession>A0A8C5Q502</accession>
<dbReference type="InterPro" id="IPR026569">
    <property type="entry name" value="Ribosomal_bL28"/>
</dbReference>
<dbReference type="Ensembl" id="ENSLLET00000034306.1">
    <property type="protein sequence ID" value="ENSLLEP00000033039.1"/>
    <property type="gene ID" value="ENSLLEG00000020907.1"/>
</dbReference>
<reference evidence="1" key="2">
    <citation type="submission" date="2025-09" db="UniProtKB">
        <authorList>
            <consortium name="Ensembl"/>
        </authorList>
    </citation>
    <scope>IDENTIFICATION</scope>
</reference>
<name>A0A8C5Q502_9ANUR</name>
<sequence>MPLHKYPPAIWDTLKLKEGIFVCVPDHYLRLLQDTTKPRPVHWKPHGQKYRLNPKSGQRELVEDADEGLWGGEGWISGFRYANNKSSTRVRKTGKPQLLRDPYSEILDETFSVPVTMRTLDLIDEAYGFVFYILKTPNVDLHSKFRTELKRSMLLCLASKDQSLYPDDPDKREKIYNKYEAFEIPKEAGDLRTAIGNHCCRETECREKRTQHHFIKVFVDELVQEMAAQRLAKDTSFEAKSYRSIH</sequence>
<dbReference type="GO" id="GO:0005762">
    <property type="term" value="C:mitochondrial large ribosomal subunit"/>
    <property type="evidence" value="ECO:0007669"/>
    <property type="project" value="TreeGrafter"/>
</dbReference>
<dbReference type="PANTHER" id="PTHR13528">
    <property type="entry name" value="39S RIBOSOMAL PROTEIN L28, MITOCHONDRIAL"/>
    <property type="match status" value="1"/>
</dbReference>
<reference evidence="1" key="1">
    <citation type="submission" date="2025-08" db="UniProtKB">
        <authorList>
            <consortium name="Ensembl"/>
        </authorList>
    </citation>
    <scope>IDENTIFICATION</scope>
</reference>
<dbReference type="AlphaFoldDB" id="A0A8C5Q502"/>
<dbReference type="GeneTree" id="ENSGT00390000017359"/>
<keyword evidence="2" id="KW-1185">Reference proteome</keyword>
<dbReference type="Proteomes" id="UP000694569">
    <property type="component" value="Unplaced"/>
</dbReference>
<dbReference type="PANTHER" id="PTHR13528:SF2">
    <property type="entry name" value="LARGE RIBOSOMAL SUBUNIT PROTEIN BL28M"/>
    <property type="match status" value="1"/>
</dbReference>
<dbReference type="OrthoDB" id="361870at2759"/>
<organism evidence="1 2">
    <name type="scientific">Leptobrachium leishanense</name>
    <name type="common">Leishan spiny toad</name>
    <dbReference type="NCBI Taxonomy" id="445787"/>
    <lineage>
        <taxon>Eukaryota</taxon>
        <taxon>Metazoa</taxon>
        <taxon>Chordata</taxon>
        <taxon>Craniata</taxon>
        <taxon>Vertebrata</taxon>
        <taxon>Euteleostomi</taxon>
        <taxon>Amphibia</taxon>
        <taxon>Batrachia</taxon>
        <taxon>Anura</taxon>
        <taxon>Pelobatoidea</taxon>
        <taxon>Megophryidae</taxon>
        <taxon>Leptobrachium</taxon>
    </lineage>
</organism>
<evidence type="ECO:0000313" key="2">
    <source>
        <dbReference type="Proteomes" id="UP000694569"/>
    </source>
</evidence>
<dbReference type="GO" id="GO:0003735">
    <property type="term" value="F:structural constituent of ribosome"/>
    <property type="evidence" value="ECO:0007669"/>
    <property type="project" value="InterPro"/>
</dbReference>